<proteinExistence type="predicted"/>
<accession>A0A915I606</accession>
<dbReference type="WBParaSite" id="nRc.2.0.1.t09568-RA">
    <property type="protein sequence ID" value="nRc.2.0.1.t09568-RA"/>
    <property type="gene ID" value="nRc.2.0.1.g09568"/>
</dbReference>
<keyword evidence="2" id="KW-1185">Reference proteome</keyword>
<reference evidence="3" key="1">
    <citation type="submission" date="2022-11" db="UniProtKB">
        <authorList>
            <consortium name="WormBaseParasite"/>
        </authorList>
    </citation>
    <scope>IDENTIFICATION</scope>
</reference>
<evidence type="ECO:0000313" key="2">
    <source>
        <dbReference type="Proteomes" id="UP000887565"/>
    </source>
</evidence>
<evidence type="ECO:0000256" key="1">
    <source>
        <dbReference type="SAM" id="Coils"/>
    </source>
</evidence>
<dbReference type="AlphaFoldDB" id="A0A915I606"/>
<feature type="coiled-coil region" evidence="1">
    <location>
        <begin position="29"/>
        <end position="56"/>
    </location>
</feature>
<sequence length="270" mass="31048">MFVLLSTVIGRSLDKDKTRVQKSFVQDKTQESEEQNSQLLNELQEKQIKLSETTQNQTVALFATLNSSMEQFELFISATSANLSALNQQAKSFTNVQQLANAVAKARSVLNATKAKIGTAERPILVNQADPEVQPPKSPQPFDRCFERRCSKQLNNPRYSNRADPLRATQPTGLWCDAHKSRTHKTEDCVWLKQQNAQQLTRHEPNRRTYATYSQQTDFCTNSNDIHDQRDWRLRRGAPPQRDTNYAHGARNYFYEAPKCICPEYLRRLP</sequence>
<organism evidence="2 3">
    <name type="scientific">Romanomermis culicivorax</name>
    <name type="common">Nematode worm</name>
    <dbReference type="NCBI Taxonomy" id="13658"/>
    <lineage>
        <taxon>Eukaryota</taxon>
        <taxon>Metazoa</taxon>
        <taxon>Ecdysozoa</taxon>
        <taxon>Nematoda</taxon>
        <taxon>Enoplea</taxon>
        <taxon>Dorylaimia</taxon>
        <taxon>Mermithida</taxon>
        <taxon>Mermithoidea</taxon>
        <taxon>Mermithidae</taxon>
        <taxon>Romanomermis</taxon>
    </lineage>
</organism>
<keyword evidence="1" id="KW-0175">Coiled coil</keyword>
<name>A0A915I606_ROMCU</name>
<dbReference type="Proteomes" id="UP000887565">
    <property type="component" value="Unplaced"/>
</dbReference>
<protein>
    <submittedName>
        <fullName evidence="3">Uncharacterized protein</fullName>
    </submittedName>
</protein>
<evidence type="ECO:0000313" key="3">
    <source>
        <dbReference type="WBParaSite" id="nRc.2.0.1.t09568-RA"/>
    </source>
</evidence>